<dbReference type="Pfam" id="PF00072">
    <property type="entry name" value="Response_reg"/>
    <property type="match status" value="1"/>
</dbReference>
<dbReference type="OrthoDB" id="9115at2"/>
<protein>
    <submittedName>
        <fullName evidence="4">Two-component system, response regulator, stage 0 sporulation protein F</fullName>
    </submittedName>
</protein>
<feature type="modified residue" description="4-aspartylphosphate" evidence="2">
    <location>
        <position position="53"/>
    </location>
</feature>
<evidence type="ECO:0000259" key="3">
    <source>
        <dbReference type="PROSITE" id="PS50110"/>
    </source>
</evidence>
<dbReference type="InterPro" id="IPR050595">
    <property type="entry name" value="Bact_response_regulator"/>
</dbReference>
<dbReference type="InterPro" id="IPR011006">
    <property type="entry name" value="CheY-like_superfamily"/>
</dbReference>
<dbReference type="Gene3D" id="3.40.50.2300">
    <property type="match status" value="1"/>
</dbReference>
<feature type="domain" description="Response regulatory" evidence="3">
    <location>
        <begin position="4"/>
        <end position="118"/>
    </location>
</feature>
<keyword evidence="1 2" id="KW-0597">Phosphoprotein</keyword>
<dbReference type="SUPFAM" id="SSF52172">
    <property type="entry name" value="CheY-like"/>
    <property type="match status" value="1"/>
</dbReference>
<keyword evidence="5" id="KW-1185">Reference proteome</keyword>
<dbReference type="Proteomes" id="UP000243065">
    <property type="component" value="Unassembled WGS sequence"/>
</dbReference>
<gene>
    <name evidence="4" type="ORF">JGI24_01279</name>
</gene>
<dbReference type="InterPro" id="IPR001789">
    <property type="entry name" value="Sig_transdc_resp-reg_receiver"/>
</dbReference>
<evidence type="ECO:0000313" key="4">
    <source>
        <dbReference type="EMBL" id="CUT03302.1"/>
    </source>
</evidence>
<dbReference type="PANTHER" id="PTHR44591:SF3">
    <property type="entry name" value="RESPONSE REGULATORY DOMAIN-CONTAINING PROTEIN"/>
    <property type="match status" value="1"/>
</dbReference>
<dbReference type="AlphaFoldDB" id="A0A656D891"/>
<accession>A0A656D891</accession>
<dbReference type="PANTHER" id="PTHR44591">
    <property type="entry name" value="STRESS RESPONSE REGULATOR PROTEIN 1"/>
    <property type="match status" value="1"/>
</dbReference>
<dbReference type="RefSeq" id="WP_072150628.1">
    <property type="nucleotide sequence ID" value="NZ_CZVU01000064.1"/>
</dbReference>
<evidence type="ECO:0000256" key="1">
    <source>
        <dbReference type="ARBA" id="ARBA00022553"/>
    </source>
</evidence>
<dbReference type="GO" id="GO:0000160">
    <property type="term" value="P:phosphorelay signal transduction system"/>
    <property type="evidence" value="ECO:0007669"/>
    <property type="project" value="InterPro"/>
</dbReference>
<evidence type="ECO:0000256" key="2">
    <source>
        <dbReference type="PROSITE-ProRule" id="PRU00169"/>
    </source>
</evidence>
<organism evidence="4 5">
    <name type="scientific">Kryptobacter tengchongensis</name>
    <dbReference type="NCBI Taxonomy" id="1643429"/>
    <lineage>
        <taxon>Bacteria</taxon>
        <taxon>Pseudomonadati</taxon>
        <taxon>Candidatus Kryptoniota</taxon>
        <taxon>Candidatus Kryptobacter</taxon>
    </lineage>
</organism>
<dbReference type="CDD" id="cd00156">
    <property type="entry name" value="REC"/>
    <property type="match status" value="1"/>
</dbReference>
<proteinExistence type="predicted"/>
<dbReference type="PROSITE" id="PS50110">
    <property type="entry name" value="RESPONSE_REGULATORY"/>
    <property type="match status" value="1"/>
</dbReference>
<dbReference type="SMART" id="SM00448">
    <property type="entry name" value="REC"/>
    <property type="match status" value="1"/>
</dbReference>
<dbReference type="EMBL" id="CZVU01000064">
    <property type="protein sequence ID" value="CUT03302.1"/>
    <property type="molecule type" value="Genomic_DNA"/>
</dbReference>
<reference evidence="4 5" key="1">
    <citation type="submission" date="2015-11" db="EMBL/GenBank/DDBJ databases">
        <authorList>
            <person name="Varghese N."/>
        </authorList>
    </citation>
    <scope>NUCLEOTIDE SEQUENCE [LARGE SCALE GENOMIC DNA]</scope>
    <source>
        <strain evidence="4 5">JGI-24</strain>
    </source>
</reference>
<sequence length="126" mass="14393">MRKTILLVDDDELVRITLKEFFTLLGLTVIEASNGREGIEKAINNEIHILIADYRMPDLTGVEMIKEIWKFKRDFKIIILTGFANEITNEVIREFGVVAVLQKPVDLGVLEKLITQLLSNPKNKRG</sequence>
<evidence type="ECO:0000313" key="5">
    <source>
        <dbReference type="Proteomes" id="UP000243065"/>
    </source>
</evidence>
<name>A0A656D891_KRYT1</name>